<dbReference type="OrthoDB" id="3220614at2759"/>
<protein>
    <submittedName>
        <fullName evidence="2">Uncharacterized protein</fullName>
    </submittedName>
</protein>
<feature type="compositionally biased region" description="Low complexity" evidence="1">
    <location>
        <begin position="520"/>
        <end position="529"/>
    </location>
</feature>
<evidence type="ECO:0000256" key="1">
    <source>
        <dbReference type="SAM" id="MobiDB-lite"/>
    </source>
</evidence>
<dbReference type="Proteomes" id="UP000559256">
    <property type="component" value="Unassembled WGS sequence"/>
</dbReference>
<keyword evidence="3" id="KW-1185">Reference proteome</keyword>
<sequence>MALTYGRSTRSSRSRSRRSRSRSRSCSHSRSRSRSQSSRKHHYSAPTTRYRTRKHRSRSPRRSPRNLSHHSSHSSQSISRTSRDRSAPCDRRRQSKEERAKQVAHQILVNQLMDPRKAPESDLYSKYNTQAGFILRGLHLFINIKNLFDHGLRSEGFDMTTAGVVVDDDDSEDEEEPRANSPAPSDHGSQDTQDDSCNPEVDVDGTAEPDDAPENDSFDVDAIDDSELDDTMDRFKQDTRGLQLFIKMIIRTAKAARGTDTKNFKDAIGDYIPCDPTIDVLQPPISASPLKSDRGFNHRMIAPLLVPWHQYAVYKENPSEFITKVLNKEIVIMHESCPMFMYDDALYDPKDSEAGFGQGYLFLRGCKHYIGGKNFVFRDPESSKSLSGCTLFHKYRIKTLTPQLIATIACQIRFALCTKQYWHSVDGAFNLRMFYQKVITYLDDPEDEWVQETMKFLHKQVLPKQDEAEDNPDVDDKEPDSEMKNLQSARQARRDARKKAAEEEAKKLAEEERQKKAAEEQAQQTAAAGGEDETGKDGDGGRGEDDPAQSNDESS</sequence>
<organism evidence="2 3">
    <name type="scientific">Tetrapyrgos nigripes</name>
    <dbReference type="NCBI Taxonomy" id="182062"/>
    <lineage>
        <taxon>Eukaryota</taxon>
        <taxon>Fungi</taxon>
        <taxon>Dikarya</taxon>
        <taxon>Basidiomycota</taxon>
        <taxon>Agaricomycotina</taxon>
        <taxon>Agaricomycetes</taxon>
        <taxon>Agaricomycetidae</taxon>
        <taxon>Agaricales</taxon>
        <taxon>Marasmiineae</taxon>
        <taxon>Marasmiaceae</taxon>
        <taxon>Tetrapyrgos</taxon>
    </lineage>
</organism>
<feature type="region of interest" description="Disordered" evidence="1">
    <location>
        <begin position="168"/>
        <end position="224"/>
    </location>
</feature>
<dbReference type="AlphaFoldDB" id="A0A8H5FS37"/>
<feature type="compositionally biased region" description="Basic and acidic residues" evidence="1">
    <location>
        <begin position="533"/>
        <end position="545"/>
    </location>
</feature>
<dbReference type="Pfam" id="PF20414">
    <property type="entry name" value="DUF6698"/>
    <property type="match status" value="1"/>
</dbReference>
<proteinExistence type="predicted"/>
<dbReference type="PANTHER" id="PTHR48038:SF1">
    <property type="entry name" value="RIBONUCLEOPROTEIN RB97D"/>
    <property type="match status" value="1"/>
</dbReference>
<evidence type="ECO:0000313" key="3">
    <source>
        <dbReference type="Proteomes" id="UP000559256"/>
    </source>
</evidence>
<dbReference type="PANTHER" id="PTHR48038">
    <property type="entry name" value="RIBONUCLEOPROTEIN RB97D"/>
    <property type="match status" value="1"/>
</dbReference>
<feature type="compositionally biased region" description="Acidic residues" evidence="1">
    <location>
        <begin position="201"/>
        <end position="224"/>
    </location>
</feature>
<feature type="region of interest" description="Disordered" evidence="1">
    <location>
        <begin position="461"/>
        <end position="555"/>
    </location>
</feature>
<feature type="compositionally biased region" description="Basic and acidic residues" evidence="1">
    <location>
        <begin position="492"/>
        <end position="519"/>
    </location>
</feature>
<evidence type="ECO:0000313" key="2">
    <source>
        <dbReference type="EMBL" id="KAF5347081.1"/>
    </source>
</evidence>
<comment type="caution">
    <text evidence="2">The sequence shown here is derived from an EMBL/GenBank/DDBJ whole genome shotgun (WGS) entry which is preliminary data.</text>
</comment>
<feature type="compositionally biased region" description="Basic residues" evidence="1">
    <location>
        <begin position="10"/>
        <end position="43"/>
    </location>
</feature>
<feature type="region of interest" description="Disordered" evidence="1">
    <location>
        <begin position="1"/>
        <end position="113"/>
    </location>
</feature>
<gene>
    <name evidence="2" type="ORF">D9758_011660</name>
</gene>
<dbReference type="InterPro" id="IPR046521">
    <property type="entry name" value="DUF6698"/>
</dbReference>
<reference evidence="2 3" key="1">
    <citation type="journal article" date="2020" name="ISME J.">
        <title>Uncovering the hidden diversity of litter-decomposition mechanisms in mushroom-forming fungi.</title>
        <authorList>
            <person name="Floudas D."/>
            <person name="Bentzer J."/>
            <person name="Ahren D."/>
            <person name="Johansson T."/>
            <person name="Persson P."/>
            <person name="Tunlid A."/>
        </authorList>
    </citation>
    <scope>NUCLEOTIDE SEQUENCE [LARGE SCALE GENOMIC DNA]</scope>
    <source>
        <strain evidence="2 3">CBS 291.85</strain>
    </source>
</reference>
<name>A0A8H5FS37_9AGAR</name>
<accession>A0A8H5FS37</accession>
<feature type="compositionally biased region" description="Basic and acidic residues" evidence="1">
    <location>
        <begin position="81"/>
        <end position="101"/>
    </location>
</feature>
<dbReference type="EMBL" id="JAACJM010000097">
    <property type="protein sequence ID" value="KAF5347081.1"/>
    <property type="molecule type" value="Genomic_DNA"/>
</dbReference>
<feature type="compositionally biased region" description="Basic residues" evidence="1">
    <location>
        <begin position="50"/>
        <end position="72"/>
    </location>
</feature>
<feature type="compositionally biased region" description="Acidic residues" evidence="1">
    <location>
        <begin position="467"/>
        <end position="479"/>
    </location>
</feature>